<evidence type="ECO:0000256" key="4">
    <source>
        <dbReference type="ARBA" id="ARBA00008749"/>
    </source>
</evidence>
<dbReference type="PANTHER" id="PTHR31155">
    <property type="entry name" value="ACYL- ACYL-CARRIER-PROTEIN DESATURASE-RELATED"/>
    <property type="match status" value="1"/>
</dbReference>
<evidence type="ECO:0000256" key="5">
    <source>
        <dbReference type="ARBA" id="ARBA00022516"/>
    </source>
</evidence>
<dbReference type="InterPro" id="IPR012348">
    <property type="entry name" value="RNR-like"/>
</dbReference>
<evidence type="ECO:0000256" key="1">
    <source>
        <dbReference type="ARBA" id="ARBA00001954"/>
    </source>
</evidence>
<evidence type="ECO:0008006" key="17">
    <source>
        <dbReference type="Google" id="ProtNLM"/>
    </source>
</evidence>
<keyword evidence="11" id="KW-0560">Oxidoreductase</keyword>
<keyword evidence="9" id="KW-0276">Fatty acid metabolism</keyword>
<comment type="similarity">
    <text evidence="4">Belongs to the fatty acid desaturase type 2 family.</text>
</comment>
<reference evidence="15" key="2">
    <citation type="submission" date="2021-01" db="UniProtKB">
        <authorList>
            <consortium name="EnsemblPlants"/>
        </authorList>
    </citation>
    <scope>IDENTIFICATION</scope>
</reference>
<evidence type="ECO:0000256" key="3">
    <source>
        <dbReference type="ARBA" id="ARBA00004872"/>
    </source>
</evidence>
<dbReference type="GO" id="GO:0045300">
    <property type="term" value="F:stearoyl-[ACP] desaturase activity"/>
    <property type="evidence" value="ECO:0007669"/>
    <property type="project" value="InterPro"/>
</dbReference>
<sequence length="114" mass="12868">MQHGDIKLAQICSIIASDEKCHETAYIKIAEKLFPNDMEIASVDMMRRKISMPAHLMYDGHDHNLFDHFAMVASRIGVYTARDCGEIVEPLVAKWKVEKLTGLTSEGREAQGYV</sequence>
<evidence type="ECO:0000256" key="12">
    <source>
        <dbReference type="ARBA" id="ARBA00023004"/>
    </source>
</evidence>
<dbReference type="GO" id="GO:0046872">
    <property type="term" value="F:metal ion binding"/>
    <property type="evidence" value="ECO:0007669"/>
    <property type="project" value="UniProtKB-KW"/>
</dbReference>
<evidence type="ECO:0000256" key="9">
    <source>
        <dbReference type="ARBA" id="ARBA00022832"/>
    </source>
</evidence>
<dbReference type="Gene3D" id="1.10.620.20">
    <property type="entry name" value="Ribonucleotide Reductase, subunit A"/>
    <property type="match status" value="1"/>
</dbReference>
<name>A0A7N2L030_QUELO</name>
<accession>A0A7N2L030</accession>
<keyword evidence="10" id="KW-0809">Transit peptide</keyword>
<keyword evidence="13" id="KW-0443">Lipid metabolism</keyword>
<dbReference type="SUPFAM" id="SSF47240">
    <property type="entry name" value="Ferritin-like"/>
    <property type="match status" value="1"/>
</dbReference>
<evidence type="ECO:0000256" key="10">
    <source>
        <dbReference type="ARBA" id="ARBA00022946"/>
    </source>
</evidence>
<dbReference type="PANTHER" id="PTHR31155:SF27">
    <property type="entry name" value="STEAROYL-[ACYL-CARRIER-PROTEIN] 9-DESATURASE 5, CHLOROPLASTIC"/>
    <property type="match status" value="1"/>
</dbReference>
<comment type="cofactor">
    <cofactor evidence="1">
        <name>Fe(2+)</name>
        <dbReference type="ChEBI" id="CHEBI:29033"/>
    </cofactor>
</comment>
<protein>
    <recommendedName>
        <fullName evidence="17">Acyl-[acyl-carrier-protein] desaturase</fullName>
    </recommendedName>
</protein>
<evidence type="ECO:0000256" key="13">
    <source>
        <dbReference type="ARBA" id="ARBA00023098"/>
    </source>
</evidence>
<keyword evidence="5" id="KW-0444">Lipid biosynthesis</keyword>
<dbReference type="Pfam" id="PF03405">
    <property type="entry name" value="FA_desaturase_2"/>
    <property type="match status" value="1"/>
</dbReference>
<dbReference type="GO" id="GO:0009570">
    <property type="term" value="C:chloroplast stroma"/>
    <property type="evidence" value="ECO:0007669"/>
    <property type="project" value="TreeGrafter"/>
</dbReference>
<evidence type="ECO:0000313" key="16">
    <source>
        <dbReference type="Proteomes" id="UP000594261"/>
    </source>
</evidence>
<dbReference type="Gramene" id="QL02p083604:mrna">
    <property type="protein sequence ID" value="QL02p083604:mrna:CDS:1"/>
    <property type="gene ID" value="QL02p083604"/>
</dbReference>
<keyword evidence="12" id="KW-0408">Iron</keyword>
<keyword evidence="7" id="KW-0934">Plastid</keyword>
<evidence type="ECO:0000256" key="14">
    <source>
        <dbReference type="ARBA" id="ARBA00023160"/>
    </source>
</evidence>
<dbReference type="InterPro" id="IPR005067">
    <property type="entry name" value="Fatty_acid_desaturase-2"/>
</dbReference>
<dbReference type="OMA" id="NDMEIAS"/>
<reference evidence="16" key="1">
    <citation type="journal article" date="2016" name="G3 (Bethesda)">
        <title>First Draft Assembly and Annotation of the Genome of a California Endemic Oak Quercus lobata Nee (Fagaceae).</title>
        <authorList>
            <person name="Sork V.L."/>
            <person name="Fitz-Gibbon S.T."/>
            <person name="Puiu D."/>
            <person name="Crepeau M."/>
            <person name="Gugger P.F."/>
            <person name="Sherman R."/>
            <person name="Stevens K."/>
            <person name="Langley C.H."/>
            <person name="Pellegrini M."/>
            <person name="Salzberg S.L."/>
        </authorList>
    </citation>
    <scope>NUCLEOTIDE SEQUENCE [LARGE SCALE GENOMIC DNA]</scope>
    <source>
        <strain evidence="16">cv. SW786</strain>
    </source>
</reference>
<keyword evidence="16" id="KW-1185">Reference proteome</keyword>
<dbReference type="EnsemblPlants" id="QL02p083604:mrna">
    <property type="protein sequence ID" value="QL02p083604:mrna:CDS:1"/>
    <property type="gene ID" value="QL02p083604"/>
</dbReference>
<keyword evidence="14" id="KW-0275">Fatty acid biosynthesis</keyword>
<dbReference type="AlphaFoldDB" id="A0A7N2L030"/>
<proteinExistence type="inferred from homology"/>
<keyword evidence="8" id="KW-0479">Metal-binding</keyword>
<evidence type="ECO:0000256" key="2">
    <source>
        <dbReference type="ARBA" id="ARBA00004229"/>
    </source>
</evidence>
<evidence type="ECO:0000256" key="8">
    <source>
        <dbReference type="ARBA" id="ARBA00022723"/>
    </source>
</evidence>
<dbReference type="Proteomes" id="UP000594261">
    <property type="component" value="Chromosome 2"/>
</dbReference>
<dbReference type="InParanoid" id="A0A7N2L030"/>
<dbReference type="GO" id="GO:0006633">
    <property type="term" value="P:fatty acid biosynthetic process"/>
    <property type="evidence" value="ECO:0007669"/>
    <property type="project" value="UniProtKB-KW"/>
</dbReference>
<evidence type="ECO:0000256" key="6">
    <source>
        <dbReference type="ARBA" id="ARBA00022528"/>
    </source>
</evidence>
<keyword evidence="6" id="KW-0150">Chloroplast</keyword>
<organism evidence="15 16">
    <name type="scientific">Quercus lobata</name>
    <name type="common">Valley oak</name>
    <dbReference type="NCBI Taxonomy" id="97700"/>
    <lineage>
        <taxon>Eukaryota</taxon>
        <taxon>Viridiplantae</taxon>
        <taxon>Streptophyta</taxon>
        <taxon>Embryophyta</taxon>
        <taxon>Tracheophyta</taxon>
        <taxon>Spermatophyta</taxon>
        <taxon>Magnoliopsida</taxon>
        <taxon>eudicotyledons</taxon>
        <taxon>Gunneridae</taxon>
        <taxon>Pentapetalae</taxon>
        <taxon>rosids</taxon>
        <taxon>fabids</taxon>
        <taxon>Fagales</taxon>
        <taxon>Fagaceae</taxon>
        <taxon>Quercus</taxon>
    </lineage>
</organism>
<dbReference type="InterPro" id="IPR009078">
    <property type="entry name" value="Ferritin-like_SF"/>
</dbReference>
<evidence type="ECO:0000256" key="11">
    <source>
        <dbReference type="ARBA" id="ARBA00023002"/>
    </source>
</evidence>
<comment type="subcellular location">
    <subcellularLocation>
        <location evidence="2">Plastid</location>
        <location evidence="2">Chloroplast</location>
    </subcellularLocation>
</comment>
<evidence type="ECO:0000256" key="7">
    <source>
        <dbReference type="ARBA" id="ARBA00022640"/>
    </source>
</evidence>
<comment type="pathway">
    <text evidence="3">Lipid metabolism; fatty acid metabolism.</text>
</comment>
<evidence type="ECO:0000313" key="15">
    <source>
        <dbReference type="EnsemblPlants" id="QL02p083604:mrna:CDS:1"/>
    </source>
</evidence>